<dbReference type="Proteomes" id="UP000822688">
    <property type="component" value="Chromosome V"/>
</dbReference>
<evidence type="ECO:0000313" key="3">
    <source>
        <dbReference type="Proteomes" id="UP000822688"/>
    </source>
</evidence>
<evidence type="ECO:0000256" key="1">
    <source>
        <dbReference type="SAM" id="MobiDB-lite"/>
    </source>
</evidence>
<sequence>MICLGRMICSIHWSRWLGRMRSRLRNPGLSSPTRIVLLYTGLTNQTRFVLGSTTQKFESPAQSGELIRQLDQASPVQQAQSTRKQTLANQQKQSGSAHN</sequence>
<proteinExistence type="predicted"/>
<gene>
    <name evidence="2" type="ORF">KC19_VG269300</name>
</gene>
<feature type="region of interest" description="Disordered" evidence="1">
    <location>
        <begin position="61"/>
        <end position="99"/>
    </location>
</feature>
<reference evidence="2" key="1">
    <citation type="submission" date="2020-06" db="EMBL/GenBank/DDBJ databases">
        <title>WGS assembly of Ceratodon purpureus strain R40.</title>
        <authorList>
            <person name="Carey S.B."/>
            <person name="Jenkins J."/>
            <person name="Shu S."/>
            <person name="Lovell J.T."/>
            <person name="Sreedasyam A."/>
            <person name="Maumus F."/>
            <person name="Tiley G.P."/>
            <person name="Fernandez-Pozo N."/>
            <person name="Barry K."/>
            <person name="Chen C."/>
            <person name="Wang M."/>
            <person name="Lipzen A."/>
            <person name="Daum C."/>
            <person name="Saski C.A."/>
            <person name="Payton A.C."/>
            <person name="Mcbreen J.C."/>
            <person name="Conrad R.E."/>
            <person name="Kollar L.M."/>
            <person name="Olsson S."/>
            <person name="Huttunen S."/>
            <person name="Landis J.B."/>
            <person name="Wickett N.J."/>
            <person name="Johnson M.G."/>
            <person name="Rensing S.A."/>
            <person name="Grimwood J."/>
            <person name="Schmutz J."/>
            <person name="Mcdaniel S.F."/>
        </authorList>
    </citation>
    <scope>NUCLEOTIDE SEQUENCE</scope>
    <source>
        <strain evidence="2">R40</strain>
    </source>
</reference>
<feature type="compositionally biased region" description="Polar residues" evidence="1">
    <location>
        <begin position="71"/>
        <end position="99"/>
    </location>
</feature>
<dbReference type="EMBL" id="CM026426">
    <property type="protein sequence ID" value="KAG0574531.1"/>
    <property type="molecule type" value="Genomic_DNA"/>
</dbReference>
<name>A0A8T0HUY7_CERPU</name>
<dbReference type="AlphaFoldDB" id="A0A8T0HUY7"/>
<protein>
    <submittedName>
        <fullName evidence="2">Uncharacterized protein</fullName>
    </submittedName>
</protein>
<evidence type="ECO:0000313" key="2">
    <source>
        <dbReference type="EMBL" id="KAG0574531.1"/>
    </source>
</evidence>
<organism evidence="2 3">
    <name type="scientific">Ceratodon purpureus</name>
    <name type="common">Fire moss</name>
    <name type="synonym">Dicranum purpureum</name>
    <dbReference type="NCBI Taxonomy" id="3225"/>
    <lineage>
        <taxon>Eukaryota</taxon>
        <taxon>Viridiplantae</taxon>
        <taxon>Streptophyta</taxon>
        <taxon>Embryophyta</taxon>
        <taxon>Bryophyta</taxon>
        <taxon>Bryophytina</taxon>
        <taxon>Bryopsida</taxon>
        <taxon>Dicranidae</taxon>
        <taxon>Pseudoditrichales</taxon>
        <taxon>Ditrichaceae</taxon>
        <taxon>Ceratodon</taxon>
    </lineage>
</organism>
<accession>A0A8T0HUY7</accession>
<comment type="caution">
    <text evidence="2">The sequence shown here is derived from an EMBL/GenBank/DDBJ whole genome shotgun (WGS) entry which is preliminary data.</text>
</comment>
<keyword evidence="3" id="KW-1185">Reference proteome</keyword>